<dbReference type="InterPro" id="IPR045034">
    <property type="entry name" value="O-acyltransferase_WSD1-like"/>
</dbReference>
<reference evidence="3 4" key="1">
    <citation type="journal article" date="2016" name="Genome Biol. Evol.">
        <title>Gene Family Evolution Reflects Adaptation to Soil Environmental Stressors in the Genome of the Collembolan Orchesella cincta.</title>
        <authorList>
            <person name="Faddeeva-Vakhrusheva A."/>
            <person name="Derks M.F."/>
            <person name="Anvar S.Y."/>
            <person name="Agamennone V."/>
            <person name="Suring W."/>
            <person name="Smit S."/>
            <person name="van Straalen N.M."/>
            <person name="Roelofs D."/>
        </authorList>
    </citation>
    <scope>NUCLEOTIDE SEQUENCE [LARGE SCALE GENOMIC DNA]</scope>
    <source>
        <tissue evidence="3">Mixed pool</tissue>
    </source>
</reference>
<dbReference type="Proteomes" id="UP000094527">
    <property type="component" value="Unassembled WGS sequence"/>
</dbReference>
<dbReference type="EMBL" id="LJIJ01006530">
    <property type="protein sequence ID" value="ODM86988.1"/>
    <property type="molecule type" value="Genomic_DNA"/>
</dbReference>
<evidence type="ECO:0000313" key="3">
    <source>
        <dbReference type="EMBL" id="ODM86988.1"/>
    </source>
</evidence>
<comment type="caution">
    <text evidence="3">The sequence shown here is derived from an EMBL/GenBank/DDBJ whole genome shotgun (WGS) entry which is preliminary data.</text>
</comment>
<proteinExistence type="predicted"/>
<protein>
    <recommendedName>
        <fullName evidence="2">O-acyltransferase WSD1 C-terminal domain-containing protein</fullName>
    </recommendedName>
</protein>
<dbReference type="AlphaFoldDB" id="A0A1D2M1Y6"/>
<feature type="transmembrane region" description="Helical" evidence="1">
    <location>
        <begin position="39"/>
        <end position="59"/>
    </location>
</feature>
<accession>A0A1D2M1Y6</accession>
<keyword evidence="4" id="KW-1185">Reference proteome</keyword>
<keyword evidence="1" id="KW-0812">Transmembrane</keyword>
<evidence type="ECO:0000313" key="4">
    <source>
        <dbReference type="Proteomes" id="UP000094527"/>
    </source>
</evidence>
<dbReference type="GO" id="GO:0019432">
    <property type="term" value="P:triglyceride biosynthetic process"/>
    <property type="evidence" value="ECO:0007669"/>
    <property type="project" value="TreeGrafter"/>
</dbReference>
<evidence type="ECO:0000256" key="1">
    <source>
        <dbReference type="SAM" id="Phobius"/>
    </source>
</evidence>
<evidence type="ECO:0000259" key="2">
    <source>
        <dbReference type="Pfam" id="PF06974"/>
    </source>
</evidence>
<dbReference type="GO" id="GO:0005886">
    <property type="term" value="C:plasma membrane"/>
    <property type="evidence" value="ECO:0007669"/>
    <property type="project" value="TreeGrafter"/>
</dbReference>
<keyword evidence="1" id="KW-0472">Membrane</keyword>
<sequence>MHAPKTPWHVPDEEKSWMQIYERSDIIPIGKIKTIKNSFGVSFTGVLLSCVSAGISVGLNKKIREKQGFKKGPNSISVATILPLPDHPDKLANHLTGTAFQLPTRLDLTPEQRLQKVEKLLESAKQSTLPLLQRTAALLLNTNLAPVASFCWHNRYFPVGFTNMPGPTVAVSVEGLPVEDVDFAVGGQLGVLGVNFMVLSFGNHIRFGITAEKAVMNRVDVKELIEVICNEINVLYKSCSRSNLSTK</sequence>
<dbReference type="GO" id="GO:0008374">
    <property type="term" value="F:O-acyltransferase activity"/>
    <property type="evidence" value="ECO:0007669"/>
    <property type="project" value="InterPro"/>
</dbReference>
<dbReference type="InterPro" id="IPR009721">
    <property type="entry name" value="O-acyltransferase_WSD1_C"/>
</dbReference>
<feature type="domain" description="O-acyltransferase WSD1 C-terminal" evidence="2">
    <location>
        <begin position="93"/>
        <end position="219"/>
    </location>
</feature>
<gene>
    <name evidence="3" type="ORF">Ocin01_19694</name>
</gene>
<organism evidence="3 4">
    <name type="scientific">Orchesella cincta</name>
    <name type="common">Springtail</name>
    <name type="synonym">Podura cincta</name>
    <dbReference type="NCBI Taxonomy" id="48709"/>
    <lineage>
        <taxon>Eukaryota</taxon>
        <taxon>Metazoa</taxon>
        <taxon>Ecdysozoa</taxon>
        <taxon>Arthropoda</taxon>
        <taxon>Hexapoda</taxon>
        <taxon>Collembola</taxon>
        <taxon>Entomobryomorpha</taxon>
        <taxon>Entomobryoidea</taxon>
        <taxon>Orchesellidae</taxon>
        <taxon>Orchesellinae</taxon>
        <taxon>Orchesella</taxon>
    </lineage>
</organism>
<name>A0A1D2M1Y6_ORCCI</name>
<dbReference type="PANTHER" id="PTHR31650">
    <property type="entry name" value="O-ACYLTRANSFERASE (WSD1-LIKE) FAMILY PROTEIN"/>
    <property type="match status" value="1"/>
</dbReference>
<dbReference type="PANTHER" id="PTHR31650:SF1">
    <property type="entry name" value="WAX ESTER SYNTHASE_DIACYLGLYCEROL ACYLTRANSFERASE 4-RELATED"/>
    <property type="match status" value="1"/>
</dbReference>
<keyword evidence="1" id="KW-1133">Transmembrane helix</keyword>
<dbReference type="Pfam" id="PF06974">
    <property type="entry name" value="WS_DGAT_C"/>
    <property type="match status" value="1"/>
</dbReference>